<organism evidence="6 7">
    <name type="scientific">Denticeps clupeoides</name>
    <name type="common">denticle herring</name>
    <dbReference type="NCBI Taxonomy" id="299321"/>
    <lineage>
        <taxon>Eukaryota</taxon>
        <taxon>Metazoa</taxon>
        <taxon>Chordata</taxon>
        <taxon>Craniata</taxon>
        <taxon>Vertebrata</taxon>
        <taxon>Euteleostomi</taxon>
        <taxon>Actinopterygii</taxon>
        <taxon>Neopterygii</taxon>
        <taxon>Teleostei</taxon>
        <taxon>Clupei</taxon>
        <taxon>Clupeiformes</taxon>
        <taxon>Denticipitoidei</taxon>
        <taxon>Denticipitidae</taxon>
        <taxon>Denticeps</taxon>
    </lineage>
</organism>
<dbReference type="GO" id="GO:0005769">
    <property type="term" value="C:early endosome"/>
    <property type="evidence" value="ECO:0007669"/>
    <property type="project" value="TreeGrafter"/>
</dbReference>
<dbReference type="GeneTree" id="ENSGT00390000000560"/>
<gene>
    <name evidence="6" type="primary">ENTR1</name>
</gene>
<dbReference type="AlphaFoldDB" id="A0AAY3ZVP2"/>
<dbReference type="PANTHER" id="PTHR31259:SF3">
    <property type="entry name" value="ENDOSOME-ASSOCIATED-TRAFFICKING REGULATOR 1"/>
    <property type="match status" value="1"/>
</dbReference>
<reference evidence="6 7" key="1">
    <citation type="submission" date="2020-06" db="EMBL/GenBank/DDBJ databases">
        <authorList>
            <consortium name="Wellcome Sanger Institute Data Sharing"/>
        </authorList>
    </citation>
    <scope>NUCLEOTIDE SEQUENCE [LARGE SCALE GENOMIC DNA]</scope>
</reference>
<accession>A0AAY3ZVP2</accession>
<feature type="region of interest" description="Disordered" evidence="5">
    <location>
        <begin position="146"/>
        <end position="168"/>
    </location>
</feature>
<proteinExistence type="inferred from homology"/>
<feature type="region of interest" description="Disordered" evidence="5">
    <location>
        <begin position="1"/>
        <end position="21"/>
    </location>
</feature>
<keyword evidence="3 4" id="KW-0175">Coiled coil</keyword>
<dbReference type="GO" id="GO:1903566">
    <property type="term" value="P:positive regulation of protein localization to cilium"/>
    <property type="evidence" value="ECO:0007669"/>
    <property type="project" value="TreeGrafter"/>
</dbReference>
<feature type="region of interest" description="Disordered" evidence="5">
    <location>
        <begin position="38"/>
        <end position="62"/>
    </location>
</feature>
<evidence type="ECO:0000256" key="1">
    <source>
        <dbReference type="ARBA" id="ARBA00007791"/>
    </source>
</evidence>
<comment type="similarity">
    <text evidence="1">Belongs to the ENTR1 family.</text>
</comment>
<keyword evidence="7" id="KW-1185">Reference proteome</keyword>
<evidence type="ECO:0000256" key="5">
    <source>
        <dbReference type="SAM" id="MobiDB-lite"/>
    </source>
</evidence>
<evidence type="ECO:0000313" key="7">
    <source>
        <dbReference type="Proteomes" id="UP000694580"/>
    </source>
</evidence>
<feature type="coiled-coil region" evidence="4">
    <location>
        <begin position="189"/>
        <end position="290"/>
    </location>
</feature>
<dbReference type="GO" id="GO:0030496">
    <property type="term" value="C:midbody"/>
    <property type="evidence" value="ECO:0007669"/>
    <property type="project" value="TreeGrafter"/>
</dbReference>
<protein>
    <recommendedName>
        <fullName evidence="2">Endosome-associated-trafficking regulator 1</fullName>
    </recommendedName>
</protein>
<dbReference type="GO" id="GO:0055037">
    <property type="term" value="C:recycling endosome"/>
    <property type="evidence" value="ECO:0007669"/>
    <property type="project" value="TreeGrafter"/>
</dbReference>
<evidence type="ECO:0000256" key="3">
    <source>
        <dbReference type="ARBA" id="ARBA00023054"/>
    </source>
</evidence>
<evidence type="ECO:0000256" key="4">
    <source>
        <dbReference type="SAM" id="Coils"/>
    </source>
</evidence>
<reference evidence="6" key="2">
    <citation type="submission" date="2025-08" db="UniProtKB">
        <authorList>
            <consortium name="Ensembl"/>
        </authorList>
    </citation>
    <scope>IDENTIFICATION</scope>
</reference>
<dbReference type="GO" id="GO:0036064">
    <property type="term" value="C:ciliary basal body"/>
    <property type="evidence" value="ECO:0007669"/>
    <property type="project" value="TreeGrafter"/>
</dbReference>
<dbReference type="RefSeq" id="XP_028845252.1">
    <property type="nucleotide sequence ID" value="XM_028989419.1"/>
</dbReference>
<dbReference type="Ensembl" id="ENSDCDT00010000472.1">
    <property type="protein sequence ID" value="ENSDCDP00010000459.1"/>
    <property type="gene ID" value="ENSDCDG00010000240.1"/>
</dbReference>
<dbReference type="GO" id="GO:0032465">
    <property type="term" value="P:regulation of cytokinesis"/>
    <property type="evidence" value="ECO:0007669"/>
    <property type="project" value="TreeGrafter"/>
</dbReference>
<evidence type="ECO:0000256" key="2">
    <source>
        <dbReference type="ARBA" id="ARBA00016007"/>
    </source>
</evidence>
<dbReference type="Proteomes" id="UP000694580">
    <property type="component" value="Chromosome 1"/>
</dbReference>
<dbReference type="GO" id="GO:0045724">
    <property type="term" value="P:positive regulation of cilium assembly"/>
    <property type="evidence" value="ECO:0007669"/>
    <property type="project" value="TreeGrafter"/>
</dbReference>
<dbReference type="PANTHER" id="PTHR31259">
    <property type="entry name" value="ENDOSOME-ASSOCIATED TRAFFICKING REGULATOR 1"/>
    <property type="match status" value="1"/>
</dbReference>
<dbReference type="GO" id="GO:0005813">
    <property type="term" value="C:centrosome"/>
    <property type="evidence" value="ECO:0007669"/>
    <property type="project" value="TreeGrafter"/>
</dbReference>
<evidence type="ECO:0000313" key="6">
    <source>
        <dbReference type="Ensembl" id="ENSDCDP00010000459.1"/>
    </source>
</evidence>
<sequence>MSKHKKKLIIEDDDCQEHGDELNPFSFKEFIRSKNQHFSTREELDDNSHSSQKKTYGGMHLGEGYYLPPRGFDNDHQGNFFTEPSALTQSFEEEPEEEWTGSYQPAAIEEAHTFDLGRTLDCSTYSGQSSSIEDKHDSVCSWHLDGEYSPEAHPARRSTGSYEGDEETSIVDLAYSSTKSNSENGSKNFQKIRDENVLLRKQLKELLKKSESDDMRIRNLNEELHKRKVQEEREAKALETMVHSVEQNLHLMTKRAVKAENTVTKLKQDLHQLQGQLEGYRSENDRLRAGEMAAISTMKRNAHVASEYLNKAAHDAETSIKQLLTGAETLTLVSQLLSSMDKISETH</sequence>
<feature type="compositionally biased region" description="Basic and acidic residues" evidence="5">
    <location>
        <begin position="39"/>
        <end position="48"/>
    </location>
</feature>
<reference evidence="6" key="3">
    <citation type="submission" date="2025-09" db="UniProtKB">
        <authorList>
            <consortium name="Ensembl"/>
        </authorList>
    </citation>
    <scope>IDENTIFICATION</scope>
</reference>
<dbReference type="GeneID" id="114795780"/>
<name>A0AAY3ZVP2_9TELE</name>
<dbReference type="InterPro" id="IPR026757">
    <property type="entry name" value="ENTR1"/>
</dbReference>